<dbReference type="FunFam" id="1.10.275.10:FF:000005">
    <property type="entry name" value="Histidine ammonia-lyase"/>
    <property type="match status" value="1"/>
</dbReference>
<evidence type="ECO:0000256" key="1">
    <source>
        <dbReference type="ARBA" id="ARBA00005113"/>
    </source>
</evidence>
<dbReference type="GO" id="GO:0019557">
    <property type="term" value="P:L-histidine catabolic process to glutamate and formate"/>
    <property type="evidence" value="ECO:0007669"/>
    <property type="project" value="UniProtKB-UniPathway"/>
</dbReference>
<dbReference type="VEuPathDB" id="AmoebaDB:ACA1_226550"/>
<dbReference type="NCBIfam" id="NF006871">
    <property type="entry name" value="PRK09367.1"/>
    <property type="match status" value="1"/>
</dbReference>
<dbReference type="InterPro" id="IPR024083">
    <property type="entry name" value="Fumarase/histidase_N"/>
</dbReference>
<dbReference type="SUPFAM" id="SSF48557">
    <property type="entry name" value="L-aspartase-like"/>
    <property type="match status" value="1"/>
</dbReference>
<evidence type="ECO:0000256" key="8">
    <source>
        <dbReference type="RuleBase" id="RU004479"/>
    </source>
</evidence>
<evidence type="ECO:0000256" key="5">
    <source>
        <dbReference type="ARBA" id="ARBA00023239"/>
    </source>
</evidence>
<dbReference type="GO" id="GO:0004397">
    <property type="term" value="F:histidine ammonia-lyase activity"/>
    <property type="evidence" value="ECO:0007669"/>
    <property type="project" value="UniProtKB-EC"/>
</dbReference>
<dbReference type="InterPro" id="IPR001106">
    <property type="entry name" value="Aromatic_Lyase"/>
</dbReference>
<comment type="pathway">
    <text evidence="1 8">Amino-acid degradation; L-histidine degradation into L-glutamate; N-formimidoyl-L-glutamate from L-histidine: step 1/3.</text>
</comment>
<keyword evidence="10" id="KW-1185">Reference proteome</keyword>
<dbReference type="PANTHER" id="PTHR10362">
    <property type="entry name" value="HISTIDINE AMMONIA-LYASE"/>
    <property type="match status" value="1"/>
</dbReference>
<evidence type="ECO:0000256" key="7">
    <source>
        <dbReference type="RuleBase" id="RU003954"/>
    </source>
</evidence>
<dbReference type="STRING" id="1257118.L8H7Q1"/>
<dbReference type="KEGG" id="acan:ACA1_226550"/>
<dbReference type="GO" id="GO:0005737">
    <property type="term" value="C:cytoplasm"/>
    <property type="evidence" value="ECO:0007669"/>
    <property type="project" value="InterPro"/>
</dbReference>
<dbReference type="UniPathway" id="UPA00379">
    <property type="reaction ID" value="UER00549"/>
</dbReference>
<dbReference type="GO" id="GO:0019556">
    <property type="term" value="P:L-histidine catabolic process to glutamate and formamide"/>
    <property type="evidence" value="ECO:0007669"/>
    <property type="project" value="UniProtKB-UniPathway"/>
</dbReference>
<dbReference type="InterPro" id="IPR022313">
    <property type="entry name" value="Phe/His_NH3-lyase_AS"/>
</dbReference>
<dbReference type="Gene3D" id="1.10.275.10">
    <property type="entry name" value="Fumarase/aspartase (N-terminal domain)"/>
    <property type="match status" value="1"/>
</dbReference>
<evidence type="ECO:0000256" key="6">
    <source>
        <dbReference type="ARBA" id="ARBA00049269"/>
    </source>
</evidence>
<dbReference type="FunFam" id="1.20.200.10:FF:000003">
    <property type="entry name" value="Histidine ammonia-lyase"/>
    <property type="match status" value="1"/>
</dbReference>
<dbReference type="InterPro" id="IPR008948">
    <property type="entry name" value="L-Aspartase-like"/>
</dbReference>
<dbReference type="NCBIfam" id="TIGR01225">
    <property type="entry name" value="hutH"/>
    <property type="match status" value="1"/>
</dbReference>
<evidence type="ECO:0000256" key="3">
    <source>
        <dbReference type="ARBA" id="ARBA00012994"/>
    </source>
</evidence>
<dbReference type="Gene3D" id="1.20.200.10">
    <property type="entry name" value="Fumarase/aspartase (Central domain)"/>
    <property type="match status" value="1"/>
</dbReference>
<evidence type="ECO:0000313" key="9">
    <source>
        <dbReference type="EMBL" id="ELR21539.1"/>
    </source>
</evidence>
<sequence length="540" mass="58526">MEAVAQKTRMVLLDGNSLTIDDFMALRTGDVVLGLTDDAWRRVEEGRKVVDDLLDRKQVAYGINTGFGNFANVLIPPEKLRELQENLIRSHSSGTGSPLTVEQTRGLLTLRINVLAKGYSGISRASLEQLIAAFNKSCLSKVPQKGTVGASGDLAPLSHLALGLMGEGEMWDVQEQKWAPAAEVLAKNGLRPLTLQAKEGLALINGTQLITSLCAEALSRSINISLCADGIAAMTLEALRGTPAAFREEIHAARPHKGQIRAARNMRSVLLLPSTIQDSHKNCGQVQDSYSLRCIPQVHGVVYDTIRFVKGILDTEMNSATDNPYGVGRQVTPMMANPAVLFRVKAKVVSGGNFHGEYPAKAADYLAIAVHELASISERRIERLVNPALSNQLPAFLVQEGGLNSGFMIAHCTAAALVSENKSLCHPASVDSVPTSAGKEDHVSMGGWAARKVLRVVEHVETVLAIELLATCQAMEFLRPLKTTEPLEQIYSLVRSVVPPYDRDRFMKPDIDAVLHLIQSGQVANILRPYFDATKEASSS</sequence>
<evidence type="ECO:0000313" key="10">
    <source>
        <dbReference type="Proteomes" id="UP000011083"/>
    </source>
</evidence>
<keyword evidence="4 8" id="KW-0369">Histidine metabolism</keyword>
<dbReference type="GeneID" id="14922437"/>
<dbReference type="EMBL" id="KB007901">
    <property type="protein sequence ID" value="ELR21539.1"/>
    <property type="molecule type" value="Genomic_DNA"/>
</dbReference>
<name>L8H7Q1_ACACF</name>
<dbReference type="PROSITE" id="PS00488">
    <property type="entry name" value="PAL_HISTIDASE"/>
    <property type="match status" value="1"/>
</dbReference>
<keyword evidence="5 7" id="KW-0456">Lyase</keyword>
<protein>
    <recommendedName>
        <fullName evidence="3 8">Histidine ammonia-lyase</fullName>
        <ecNumber evidence="3 8">4.3.1.3</ecNumber>
    </recommendedName>
</protein>
<dbReference type="CDD" id="cd00332">
    <property type="entry name" value="PAL-HAL"/>
    <property type="match status" value="1"/>
</dbReference>
<dbReference type="RefSeq" id="XP_004346484.1">
    <property type="nucleotide sequence ID" value="XM_004346434.1"/>
</dbReference>
<dbReference type="EC" id="4.3.1.3" evidence="3 8"/>
<evidence type="ECO:0000256" key="4">
    <source>
        <dbReference type="ARBA" id="ARBA00022808"/>
    </source>
</evidence>
<evidence type="ECO:0000256" key="2">
    <source>
        <dbReference type="ARBA" id="ARBA00007238"/>
    </source>
</evidence>
<dbReference type="Pfam" id="PF00221">
    <property type="entry name" value="Lyase_aromatic"/>
    <property type="match status" value="1"/>
</dbReference>
<dbReference type="AlphaFoldDB" id="L8H7Q1"/>
<accession>L8H7Q1</accession>
<dbReference type="Proteomes" id="UP000011083">
    <property type="component" value="Unassembled WGS sequence"/>
</dbReference>
<reference evidence="9 10" key="1">
    <citation type="journal article" date="2013" name="Genome Biol.">
        <title>Genome of Acanthamoeba castellanii highlights extensive lateral gene transfer and early evolution of tyrosine kinase signaling.</title>
        <authorList>
            <person name="Clarke M."/>
            <person name="Lohan A.J."/>
            <person name="Liu B."/>
            <person name="Lagkouvardos I."/>
            <person name="Roy S."/>
            <person name="Zafar N."/>
            <person name="Bertelli C."/>
            <person name="Schilde C."/>
            <person name="Kianianmomeni A."/>
            <person name="Burglin T.R."/>
            <person name="Frech C."/>
            <person name="Turcotte B."/>
            <person name="Kopec K.O."/>
            <person name="Synnott J.M."/>
            <person name="Choo C."/>
            <person name="Paponov I."/>
            <person name="Finkler A."/>
            <person name="Soon Heng Tan C."/>
            <person name="Hutchins A.P."/>
            <person name="Weinmeier T."/>
            <person name="Rattei T."/>
            <person name="Chu J.S."/>
            <person name="Gimenez G."/>
            <person name="Irimia M."/>
            <person name="Rigden D.J."/>
            <person name="Fitzpatrick D.A."/>
            <person name="Lorenzo-Morales J."/>
            <person name="Bateman A."/>
            <person name="Chiu C.H."/>
            <person name="Tang P."/>
            <person name="Hegemann P."/>
            <person name="Fromm H."/>
            <person name="Raoult D."/>
            <person name="Greub G."/>
            <person name="Miranda-Saavedra D."/>
            <person name="Chen N."/>
            <person name="Nash P."/>
            <person name="Ginger M.L."/>
            <person name="Horn M."/>
            <person name="Schaap P."/>
            <person name="Caler L."/>
            <person name="Loftus B."/>
        </authorList>
    </citation>
    <scope>NUCLEOTIDE SEQUENCE [LARGE SCALE GENOMIC DNA]</scope>
    <source>
        <strain evidence="9 10">Neff</strain>
    </source>
</reference>
<comment type="catalytic activity">
    <reaction evidence="6 8">
        <text>L-histidine = trans-urocanate + NH4(+)</text>
        <dbReference type="Rhea" id="RHEA:21232"/>
        <dbReference type="ChEBI" id="CHEBI:17771"/>
        <dbReference type="ChEBI" id="CHEBI:28938"/>
        <dbReference type="ChEBI" id="CHEBI:57595"/>
        <dbReference type="EC" id="4.3.1.3"/>
    </reaction>
</comment>
<dbReference type="OMA" id="YSLRCMP"/>
<organism evidence="9 10">
    <name type="scientific">Acanthamoeba castellanii (strain ATCC 30010 / Neff)</name>
    <dbReference type="NCBI Taxonomy" id="1257118"/>
    <lineage>
        <taxon>Eukaryota</taxon>
        <taxon>Amoebozoa</taxon>
        <taxon>Discosea</taxon>
        <taxon>Longamoebia</taxon>
        <taxon>Centramoebida</taxon>
        <taxon>Acanthamoebidae</taxon>
        <taxon>Acanthamoeba</taxon>
    </lineage>
</organism>
<proteinExistence type="inferred from homology"/>
<dbReference type="OrthoDB" id="10051290at2759"/>
<dbReference type="InterPro" id="IPR005921">
    <property type="entry name" value="HutH"/>
</dbReference>
<comment type="similarity">
    <text evidence="2 7">Belongs to the PAL/histidase family.</text>
</comment>
<gene>
    <name evidence="9" type="ORF">ACA1_226550</name>
</gene>